<name>A0AAQ3NWU8_VIGMU</name>
<dbReference type="AlphaFoldDB" id="A0AAQ3NWU8"/>
<gene>
    <name evidence="2" type="ORF">V8G54_013384</name>
</gene>
<reference evidence="2 3" key="1">
    <citation type="journal article" date="2023" name="Life. Sci Alliance">
        <title>Evolutionary insights into 3D genome organization and epigenetic landscape of Vigna mungo.</title>
        <authorList>
            <person name="Junaid A."/>
            <person name="Singh B."/>
            <person name="Bhatia S."/>
        </authorList>
    </citation>
    <scope>NUCLEOTIDE SEQUENCE [LARGE SCALE GENOMIC DNA]</scope>
    <source>
        <strain evidence="2">Urdbean</strain>
    </source>
</reference>
<keyword evidence="3" id="KW-1185">Reference proteome</keyword>
<protein>
    <submittedName>
        <fullName evidence="2">Uncharacterized protein</fullName>
    </submittedName>
</protein>
<feature type="region of interest" description="Disordered" evidence="1">
    <location>
        <begin position="127"/>
        <end position="188"/>
    </location>
</feature>
<proteinExistence type="predicted"/>
<feature type="compositionally biased region" description="Basic and acidic residues" evidence="1">
    <location>
        <begin position="155"/>
        <end position="164"/>
    </location>
</feature>
<feature type="compositionally biased region" description="Basic and acidic residues" evidence="1">
    <location>
        <begin position="16"/>
        <end position="39"/>
    </location>
</feature>
<evidence type="ECO:0000313" key="3">
    <source>
        <dbReference type="Proteomes" id="UP001374535"/>
    </source>
</evidence>
<feature type="region of interest" description="Disordered" evidence="1">
    <location>
        <begin position="1"/>
        <end position="99"/>
    </location>
</feature>
<dbReference type="EMBL" id="CP144697">
    <property type="protein sequence ID" value="WVZ15818.1"/>
    <property type="molecule type" value="Genomic_DNA"/>
</dbReference>
<accession>A0AAQ3NWU8</accession>
<sequence length="188" mass="19962">MPMCATPASSNLSSFDAKEGSKVGGKKPSEELEGREDAVFKAVTEESGVPSDNGNDAGCRNTSGGQEVQFGEKHSGEYEGGETLGLEEGGDGIGRLDSFSATSGVKPQMLAVADNSVHSVRMKLQPPLPPLTILPIGNDTGKQKQGDCEPVFTDDTGRVSEQKQKATRLRACVHRRHRSPEAKLPIQL</sequence>
<feature type="compositionally biased region" description="Basic residues" evidence="1">
    <location>
        <begin position="165"/>
        <end position="178"/>
    </location>
</feature>
<dbReference type="Proteomes" id="UP001374535">
    <property type="component" value="Chromosome 4"/>
</dbReference>
<feature type="compositionally biased region" description="Polar residues" evidence="1">
    <location>
        <begin position="50"/>
        <end position="66"/>
    </location>
</feature>
<evidence type="ECO:0000256" key="1">
    <source>
        <dbReference type="SAM" id="MobiDB-lite"/>
    </source>
</evidence>
<organism evidence="2 3">
    <name type="scientific">Vigna mungo</name>
    <name type="common">Black gram</name>
    <name type="synonym">Phaseolus mungo</name>
    <dbReference type="NCBI Taxonomy" id="3915"/>
    <lineage>
        <taxon>Eukaryota</taxon>
        <taxon>Viridiplantae</taxon>
        <taxon>Streptophyta</taxon>
        <taxon>Embryophyta</taxon>
        <taxon>Tracheophyta</taxon>
        <taxon>Spermatophyta</taxon>
        <taxon>Magnoliopsida</taxon>
        <taxon>eudicotyledons</taxon>
        <taxon>Gunneridae</taxon>
        <taxon>Pentapetalae</taxon>
        <taxon>rosids</taxon>
        <taxon>fabids</taxon>
        <taxon>Fabales</taxon>
        <taxon>Fabaceae</taxon>
        <taxon>Papilionoideae</taxon>
        <taxon>50 kb inversion clade</taxon>
        <taxon>NPAAA clade</taxon>
        <taxon>indigoferoid/millettioid clade</taxon>
        <taxon>Phaseoleae</taxon>
        <taxon>Vigna</taxon>
    </lineage>
</organism>
<evidence type="ECO:0000313" key="2">
    <source>
        <dbReference type="EMBL" id="WVZ15818.1"/>
    </source>
</evidence>